<keyword evidence="6" id="KW-0677">Repeat</keyword>
<keyword evidence="10 15" id="KW-0472">Membrane</keyword>
<gene>
    <name evidence="17" type="ORF">DKX38_024959</name>
</gene>
<evidence type="ECO:0000256" key="15">
    <source>
        <dbReference type="RuleBase" id="RU079119"/>
    </source>
</evidence>
<protein>
    <recommendedName>
        <fullName evidence="15">S-acyltransferase</fullName>
        <ecNumber evidence="15">2.3.1.225</ecNumber>
    </recommendedName>
    <alternativeName>
        <fullName evidence="15">Palmitoyltransferase</fullName>
    </alternativeName>
</protein>
<name>A0A5N5JT53_9ROSI</name>
<dbReference type="EMBL" id="VDCV01000016">
    <property type="protein sequence ID" value="KAB5520640.1"/>
    <property type="molecule type" value="Genomic_DNA"/>
</dbReference>
<accession>A0A5N5JT53</accession>
<feature type="repeat" description="ANK" evidence="14">
    <location>
        <begin position="56"/>
        <end position="88"/>
    </location>
</feature>
<evidence type="ECO:0000313" key="17">
    <source>
        <dbReference type="EMBL" id="KAB5520640.1"/>
    </source>
</evidence>
<comment type="similarity">
    <text evidence="3 15">Belongs to the DHHC palmitoyltransferase family.</text>
</comment>
<organism evidence="17 18">
    <name type="scientific">Salix brachista</name>
    <dbReference type="NCBI Taxonomy" id="2182728"/>
    <lineage>
        <taxon>Eukaryota</taxon>
        <taxon>Viridiplantae</taxon>
        <taxon>Streptophyta</taxon>
        <taxon>Embryophyta</taxon>
        <taxon>Tracheophyta</taxon>
        <taxon>Spermatophyta</taxon>
        <taxon>Magnoliopsida</taxon>
        <taxon>eudicotyledons</taxon>
        <taxon>Gunneridae</taxon>
        <taxon>Pentapetalae</taxon>
        <taxon>rosids</taxon>
        <taxon>fabids</taxon>
        <taxon>Malpighiales</taxon>
        <taxon>Salicaceae</taxon>
        <taxon>Saliceae</taxon>
        <taxon>Salix</taxon>
    </lineage>
</organism>
<feature type="transmembrane region" description="Helical" evidence="15">
    <location>
        <begin position="350"/>
        <end position="374"/>
    </location>
</feature>
<feature type="transmembrane region" description="Helical" evidence="15">
    <location>
        <begin position="240"/>
        <end position="262"/>
    </location>
</feature>
<proteinExistence type="inferred from homology"/>
<dbReference type="FunFam" id="1.25.40.20:FF:000300">
    <property type="entry name" value="S-acyltransferase"/>
    <property type="match status" value="1"/>
</dbReference>
<dbReference type="InterPro" id="IPR036770">
    <property type="entry name" value="Ankyrin_rpt-contain_sf"/>
</dbReference>
<keyword evidence="15" id="KW-0012">Acyltransferase</keyword>
<dbReference type="SMART" id="SM00248">
    <property type="entry name" value="ANK"/>
    <property type="match status" value="6"/>
</dbReference>
<dbReference type="Pfam" id="PF12796">
    <property type="entry name" value="Ank_2"/>
    <property type="match status" value="3"/>
</dbReference>
<feature type="transmembrane region" description="Helical" evidence="15">
    <location>
        <begin position="534"/>
        <end position="554"/>
    </location>
</feature>
<keyword evidence="9 14" id="KW-0040">ANK repeat</keyword>
<feature type="domain" description="Palmitoyltransferase DHHC" evidence="16">
    <location>
        <begin position="445"/>
        <end position="573"/>
    </location>
</feature>
<dbReference type="PANTHER" id="PTHR24161">
    <property type="entry name" value="ANK_REP_REGION DOMAIN-CONTAINING PROTEIN-RELATED"/>
    <property type="match status" value="1"/>
</dbReference>
<dbReference type="InterPro" id="IPR001594">
    <property type="entry name" value="Palmitoyltrfase_DHHC"/>
</dbReference>
<keyword evidence="5 15" id="KW-0812">Transmembrane</keyword>
<dbReference type="GO" id="GO:0019706">
    <property type="term" value="F:protein-cysteine S-palmitoyltransferase activity"/>
    <property type="evidence" value="ECO:0007669"/>
    <property type="project" value="UniProtKB-EC"/>
</dbReference>
<dbReference type="AlphaFoldDB" id="A0A5N5JT53"/>
<feature type="transmembrane region" description="Helical" evidence="15">
    <location>
        <begin position="386"/>
        <end position="405"/>
    </location>
</feature>
<evidence type="ECO:0000256" key="12">
    <source>
        <dbReference type="ARBA" id="ARBA00023288"/>
    </source>
</evidence>
<feature type="transmembrane region" description="Helical" evidence="15">
    <location>
        <begin position="491"/>
        <end position="514"/>
    </location>
</feature>
<reference evidence="18" key="1">
    <citation type="journal article" date="2019" name="Gigascience">
        <title>De novo genome assembly of the endangered Acer yangbiense, a plant species with extremely small populations endemic to Yunnan Province, China.</title>
        <authorList>
            <person name="Yang J."/>
            <person name="Wariss H.M."/>
            <person name="Tao L."/>
            <person name="Zhang R."/>
            <person name="Yun Q."/>
            <person name="Hollingsworth P."/>
            <person name="Dao Z."/>
            <person name="Luo G."/>
            <person name="Guo H."/>
            <person name="Ma Y."/>
            <person name="Sun W."/>
        </authorList>
    </citation>
    <scope>NUCLEOTIDE SEQUENCE [LARGE SCALE GENOMIC DNA]</scope>
    <source>
        <strain evidence="18">cv. br00</strain>
    </source>
</reference>
<evidence type="ECO:0000256" key="5">
    <source>
        <dbReference type="ARBA" id="ARBA00022692"/>
    </source>
</evidence>
<comment type="catalytic activity">
    <reaction evidence="13 15">
        <text>L-cysteinyl-[protein] + hexadecanoyl-CoA = S-hexadecanoyl-L-cysteinyl-[protein] + CoA</text>
        <dbReference type="Rhea" id="RHEA:36683"/>
        <dbReference type="Rhea" id="RHEA-COMP:10131"/>
        <dbReference type="Rhea" id="RHEA-COMP:11032"/>
        <dbReference type="ChEBI" id="CHEBI:29950"/>
        <dbReference type="ChEBI" id="CHEBI:57287"/>
        <dbReference type="ChEBI" id="CHEBI:57379"/>
        <dbReference type="ChEBI" id="CHEBI:74151"/>
        <dbReference type="EC" id="2.3.1.225"/>
    </reaction>
</comment>
<keyword evidence="11" id="KW-0564">Palmitate</keyword>
<evidence type="ECO:0000256" key="11">
    <source>
        <dbReference type="ARBA" id="ARBA00023139"/>
    </source>
</evidence>
<dbReference type="Proteomes" id="UP000326939">
    <property type="component" value="Chromosome 16"/>
</dbReference>
<dbReference type="PROSITE" id="PS50216">
    <property type="entry name" value="DHHC"/>
    <property type="match status" value="1"/>
</dbReference>
<evidence type="ECO:0000259" key="16">
    <source>
        <dbReference type="Pfam" id="PF01529"/>
    </source>
</evidence>
<evidence type="ECO:0000256" key="8">
    <source>
        <dbReference type="ARBA" id="ARBA00023034"/>
    </source>
</evidence>
<feature type="repeat" description="ANK" evidence="14">
    <location>
        <begin position="89"/>
        <end position="121"/>
    </location>
</feature>
<dbReference type="PROSITE" id="PS50088">
    <property type="entry name" value="ANK_REPEAT"/>
    <property type="match status" value="4"/>
</dbReference>
<evidence type="ECO:0000256" key="9">
    <source>
        <dbReference type="ARBA" id="ARBA00023043"/>
    </source>
</evidence>
<dbReference type="SUPFAM" id="SSF48403">
    <property type="entry name" value="Ankyrin repeat"/>
    <property type="match status" value="1"/>
</dbReference>
<sequence length="623" mass="69569">MASSEIEIVSSESKQIPNGVAVNVIDVFSASAYGDFDKLRKFVEEDKASLSTPDGNGYYALQWASLNNFPDVAQYIIEHGGDVNQHDNVRQTALHWAAVRGSIAVADVLLQNGGRVEAADVNGYRAVHVAAQYGQTGFLNHIVAKYRADFDAPDNEGRSPLHWAAYKGYADTIRLLLFRDACQGRQDREGCTPLHWAALRGNIEACTILVHAGTKQELAVKDKAGFTPAQIASDKGHRHIALFLVRDIMSCLLCIGILWWGYNFLKKRQADMEEFTTNLSNTNCNTNFFMKDRTFLAQWVGMRIRLHICTDVWKMIINVSFAVAIELSNAQRAQSNHWKDKIRSGKMGDVGLAPVLLSIILILIFLFINSVIAAPNLPKVTAVVGLWGWTTLSLAVGSIMMFYRCSSQDPGFVKRLGDLSKDTDSEDPLLNIDLNNSSVWTGNWSQLCPTCKIIRPVRCKHCPTCKRCIEQFDHHCPWISNCVGKRNKRDFFIFICLATSSSFLAAIIAVQRVWTAAQSLHIEESWIRYVVVHHPGVVAFLVLDVIVFIAATTLTTAQASQIARNITTNELANRIRYGYLRGPDGHFRNPYNHGCRKNCADFLVKGYTDDNEIAWPPLQQVAS</sequence>
<evidence type="ECO:0000256" key="6">
    <source>
        <dbReference type="ARBA" id="ARBA00022737"/>
    </source>
</evidence>
<evidence type="ECO:0000256" key="4">
    <source>
        <dbReference type="ARBA" id="ARBA00022679"/>
    </source>
</evidence>
<comment type="domain">
    <text evidence="15">The DHHC domain is required for palmitoyltransferase activity.</text>
</comment>
<evidence type="ECO:0000256" key="10">
    <source>
        <dbReference type="ARBA" id="ARBA00023136"/>
    </source>
</evidence>
<keyword evidence="7 15" id="KW-1133">Transmembrane helix</keyword>
<evidence type="ECO:0000313" key="18">
    <source>
        <dbReference type="Proteomes" id="UP000326939"/>
    </source>
</evidence>
<evidence type="ECO:0000256" key="7">
    <source>
        <dbReference type="ARBA" id="ARBA00022989"/>
    </source>
</evidence>
<evidence type="ECO:0000256" key="14">
    <source>
        <dbReference type="PROSITE-ProRule" id="PRU00023"/>
    </source>
</evidence>
<dbReference type="PANTHER" id="PTHR24161:SF101">
    <property type="entry name" value="PROTEIN S-ACYLTRANSFERASE 23-RELATED"/>
    <property type="match status" value="1"/>
</dbReference>
<dbReference type="FunFam" id="1.25.40.20:FF:000334">
    <property type="entry name" value="S-acyltransferase"/>
    <property type="match status" value="1"/>
</dbReference>
<comment type="caution">
    <text evidence="17">The sequence shown here is derived from an EMBL/GenBank/DDBJ whole genome shotgun (WGS) entry which is preliminary data.</text>
</comment>
<feature type="repeat" description="ANK" evidence="14">
    <location>
        <begin position="156"/>
        <end position="188"/>
    </location>
</feature>
<evidence type="ECO:0000256" key="2">
    <source>
        <dbReference type="ARBA" id="ARBA00004394"/>
    </source>
</evidence>
<keyword evidence="18" id="KW-1185">Reference proteome</keyword>
<evidence type="ECO:0000256" key="3">
    <source>
        <dbReference type="ARBA" id="ARBA00008574"/>
    </source>
</evidence>
<evidence type="ECO:0000256" key="1">
    <source>
        <dbReference type="ARBA" id="ARBA00004127"/>
    </source>
</evidence>
<evidence type="ECO:0000256" key="13">
    <source>
        <dbReference type="ARBA" id="ARBA00048048"/>
    </source>
</evidence>
<dbReference type="GO" id="GO:0000139">
    <property type="term" value="C:Golgi membrane"/>
    <property type="evidence" value="ECO:0007669"/>
    <property type="project" value="UniProtKB-SubCell"/>
</dbReference>
<keyword evidence="4 15" id="KW-0808">Transferase</keyword>
<comment type="subcellular location">
    <subcellularLocation>
        <location evidence="1">Endomembrane system</location>
        <topology evidence="1">Multi-pass membrane protein</topology>
    </subcellularLocation>
    <subcellularLocation>
        <location evidence="2">Golgi apparatus membrane</location>
    </subcellularLocation>
</comment>
<dbReference type="EC" id="2.3.1.225" evidence="15"/>
<dbReference type="Gene3D" id="1.25.40.20">
    <property type="entry name" value="Ankyrin repeat-containing domain"/>
    <property type="match status" value="2"/>
</dbReference>
<keyword evidence="12" id="KW-0449">Lipoprotein</keyword>
<dbReference type="PROSITE" id="PS50297">
    <property type="entry name" value="ANK_REP_REGION"/>
    <property type="match status" value="4"/>
</dbReference>
<keyword evidence="8" id="KW-0333">Golgi apparatus</keyword>
<dbReference type="Pfam" id="PF01529">
    <property type="entry name" value="DHHC"/>
    <property type="match status" value="1"/>
</dbReference>
<feature type="repeat" description="ANK" evidence="14">
    <location>
        <begin position="189"/>
        <end position="221"/>
    </location>
</feature>
<dbReference type="InterPro" id="IPR002110">
    <property type="entry name" value="Ankyrin_rpt"/>
</dbReference>